<accession>A0ABS6JFF8</accession>
<keyword evidence="2" id="KW-1185">Reference proteome</keyword>
<comment type="caution">
    <text evidence="1">The sequence shown here is derived from an EMBL/GenBank/DDBJ whole genome shotgun (WGS) entry which is preliminary data.</text>
</comment>
<dbReference type="EMBL" id="JAHQCS010000057">
    <property type="protein sequence ID" value="MBU9711068.1"/>
    <property type="molecule type" value="Genomic_DNA"/>
</dbReference>
<reference evidence="1 2" key="1">
    <citation type="submission" date="2021-06" db="EMBL/GenBank/DDBJ databases">
        <title>Bacillus sp. RD4P76, an endophyte from a halophyte.</title>
        <authorList>
            <person name="Sun J.-Q."/>
        </authorList>
    </citation>
    <scope>NUCLEOTIDE SEQUENCE [LARGE SCALE GENOMIC DNA]</scope>
    <source>
        <strain evidence="1 2">CGMCC 1.15917</strain>
    </source>
</reference>
<name>A0ABS6JFF8_9BACI</name>
<proteinExistence type="predicted"/>
<evidence type="ECO:0000313" key="2">
    <source>
        <dbReference type="Proteomes" id="UP000784880"/>
    </source>
</evidence>
<evidence type="ECO:0000313" key="1">
    <source>
        <dbReference type="EMBL" id="MBU9711068.1"/>
    </source>
</evidence>
<organism evidence="1 2">
    <name type="scientific">Evansella tamaricis</name>
    <dbReference type="NCBI Taxonomy" id="2069301"/>
    <lineage>
        <taxon>Bacteria</taxon>
        <taxon>Bacillati</taxon>
        <taxon>Bacillota</taxon>
        <taxon>Bacilli</taxon>
        <taxon>Bacillales</taxon>
        <taxon>Bacillaceae</taxon>
        <taxon>Evansella</taxon>
    </lineage>
</organism>
<sequence length="299" mass="33991">MPPINYAQLYLQALQQKFAQGLMFNELYQTPNNATIRWVNAKTIQIPNITTGGFVDVDRDVVSGYTRRFDNQWIPKTLEHDREFSTLADPMDVDETNMATTIANITRVFNDENKIPEMDKYMASKLYAEYTDFGQTAVTTEITEANALGIFDDMMEEMDEAEVPQEGRILYVTPAIKKILKNAEKIQRTLEVKGEASNVNRNVRSLDEVTIKAVPSSRMKTLYDFTDGAVPDESGGQINMLLIHPLSVIAPQKYEFVSLDEPSAKTGGKYLYYERKYWDAFLIEPKVKGVKFHITPAAE</sequence>
<protein>
    <submittedName>
        <fullName evidence="1">Capsid protein</fullName>
    </submittedName>
</protein>
<dbReference type="RefSeq" id="WP_217064959.1">
    <property type="nucleotide sequence ID" value="NZ_JAHQCS010000057.1"/>
</dbReference>
<gene>
    <name evidence="1" type="ORF">KS419_04865</name>
</gene>
<dbReference type="Proteomes" id="UP000784880">
    <property type="component" value="Unassembled WGS sequence"/>
</dbReference>